<sequence length="165" mass="19767">MSIYDYKPDDIIKAYDILEEMRKKYTMSLSKELQKDTLELIKLKNIERDIINCQNLLNIELERVEEFQILLKTRDDILNTLINDYHIHKYFDTSSENEPCTLNFVFENENYTLKIDKNYITFFDTYKSEKILITESIRIFTEGDFIDKQEKAIKKIADILLKPVC</sequence>
<keyword evidence="2" id="KW-1185">Reference proteome</keyword>
<gene>
    <name evidence="1" type="ORF">EPJ71_10660</name>
</gene>
<name>A0ABY3K6N4_9SPIR</name>
<accession>A0ABY3K6N4</accession>
<reference evidence="1 2" key="1">
    <citation type="journal article" date="1992" name="Lakartidningen">
        <title>[Penicillin V and not amoxicillin is the first choice preparation in acute otitis].</title>
        <authorList>
            <person name="Kamme C."/>
            <person name="Lundgren K."/>
            <person name="Prellner K."/>
        </authorList>
    </citation>
    <scope>NUCLEOTIDE SEQUENCE [LARGE SCALE GENOMIC DNA]</scope>
    <source>
        <strain evidence="1 2">PC5099IV</strain>
    </source>
</reference>
<protein>
    <submittedName>
        <fullName evidence="1">Uncharacterized protein</fullName>
    </submittedName>
</protein>
<dbReference type="Proteomes" id="UP000322659">
    <property type="component" value="Unassembled WGS sequence"/>
</dbReference>
<dbReference type="RefSeq" id="WP_147748702.1">
    <property type="nucleotide sequence ID" value="NZ_SAXZ01000014.1"/>
</dbReference>
<comment type="caution">
    <text evidence="1">The sequence shown here is derived from an EMBL/GenBank/DDBJ whole genome shotgun (WGS) entry which is preliminary data.</text>
</comment>
<dbReference type="EMBL" id="SAXZ01000014">
    <property type="protein sequence ID" value="TXJ31187.1"/>
    <property type="molecule type" value="Genomic_DNA"/>
</dbReference>
<evidence type="ECO:0000313" key="2">
    <source>
        <dbReference type="Proteomes" id="UP000322659"/>
    </source>
</evidence>
<organism evidence="1 2">
    <name type="scientific">Brachyspira aalborgi</name>
    <dbReference type="NCBI Taxonomy" id="29522"/>
    <lineage>
        <taxon>Bacteria</taxon>
        <taxon>Pseudomonadati</taxon>
        <taxon>Spirochaetota</taxon>
        <taxon>Spirochaetia</taxon>
        <taxon>Brachyspirales</taxon>
        <taxon>Brachyspiraceae</taxon>
        <taxon>Brachyspira</taxon>
    </lineage>
</organism>
<proteinExistence type="predicted"/>
<evidence type="ECO:0000313" key="1">
    <source>
        <dbReference type="EMBL" id="TXJ31187.1"/>
    </source>
</evidence>